<keyword evidence="5" id="KW-1185">Reference proteome</keyword>
<dbReference type="InterPro" id="IPR002539">
    <property type="entry name" value="MaoC-like_dom"/>
</dbReference>
<sequence length="281" mass="29992">MPINPELATGAELPPVEFSWTATDVLLYHLSLGAGARPTDPRELRYTYEPQLHVLPTFALVAPGFHRATPPEVRFPGVDIDLGRCLHGEQSITLRRPLPVAGTARLSTRIVAVHDKGRDAVLVQESTADLDDDPLFTARSTVFARGEGGFGGDRGPSTRQAAPDRAADHVLTVPTLPQQALLYRLCGDRNPLHADPAFAAAAGFPMPILHGLCTYGMVAKAVTDHLLDGDPGRLTGIGARFTGVVLPGEELVVHLWHTPPTWTFTASTASAQALVGSVTAR</sequence>
<feature type="domain" description="MaoC-like" evidence="2">
    <location>
        <begin position="160"/>
        <end position="258"/>
    </location>
</feature>
<evidence type="ECO:0000256" key="1">
    <source>
        <dbReference type="ARBA" id="ARBA00005254"/>
    </source>
</evidence>
<comment type="similarity">
    <text evidence="1">Belongs to the enoyl-CoA hydratase/isomerase family.</text>
</comment>
<dbReference type="InterPro" id="IPR029069">
    <property type="entry name" value="HotDog_dom_sf"/>
</dbReference>
<dbReference type="PANTHER" id="PTHR13078">
    <property type="entry name" value="PEROXISOMAL MULTIFUNCTIONAL ENZYME TYPE 2-RELATED"/>
    <property type="match status" value="1"/>
</dbReference>
<dbReference type="EMBL" id="JAGIOO010000001">
    <property type="protein sequence ID" value="MBP2478084.1"/>
    <property type="molecule type" value="Genomic_DNA"/>
</dbReference>
<dbReference type="Pfam" id="PF22622">
    <property type="entry name" value="MFE-2_hydrat-2_N"/>
    <property type="match status" value="1"/>
</dbReference>
<evidence type="ECO:0000259" key="2">
    <source>
        <dbReference type="Pfam" id="PF01575"/>
    </source>
</evidence>
<evidence type="ECO:0000313" key="4">
    <source>
        <dbReference type="EMBL" id="MBP2478084.1"/>
    </source>
</evidence>
<gene>
    <name evidence="4" type="ORF">JOF53_006956</name>
</gene>
<protein>
    <submittedName>
        <fullName evidence="4">Acyl dehydratase</fullName>
    </submittedName>
</protein>
<dbReference type="Proteomes" id="UP001519363">
    <property type="component" value="Unassembled WGS sequence"/>
</dbReference>
<name>A0ABS5ANC6_9PSEU</name>
<reference evidence="4 5" key="1">
    <citation type="submission" date="2021-03" db="EMBL/GenBank/DDBJ databases">
        <title>Sequencing the genomes of 1000 actinobacteria strains.</title>
        <authorList>
            <person name="Klenk H.-P."/>
        </authorList>
    </citation>
    <scope>NUCLEOTIDE SEQUENCE [LARGE SCALE GENOMIC DNA]</scope>
    <source>
        <strain evidence="4 5">DSM 44580</strain>
    </source>
</reference>
<dbReference type="PANTHER" id="PTHR13078:SF59">
    <property type="entry name" value="ENOYL-COA HYDRATASE CHSH3"/>
    <property type="match status" value="1"/>
</dbReference>
<evidence type="ECO:0000259" key="3">
    <source>
        <dbReference type="Pfam" id="PF22622"/>
    </source>
</evidence>
<dbReference type="Gene3D" id="3.10.129.10">
    <property type="entry name" value="Hotdog Thioesterase"/>
    <property type="match status" value="1"/>
</dbReference>
<accession>A0ABS5ANC6</accession>
<dbReference type="RefSeq" id="WP_086787286.1">
    <property type="nucleotide sequence ID" value="NZ_JAGIOO010000001.1"/>
</dbReference>
<organism evidence="4 5">
    <name type="scientific">Crossiella equi</name>
    <dbReference type="NCBI Taxonomy" id="130796"/>
    <lineage>
        <taxon>Bacteria</taxon>
        <taxon>Bacillati</taxon>
        <taxon>Actinomycetota</taxon>
        <taxon>Actinomycetes</taxon>
        <taxon>Pseudonocardiales</taxon>
        <taxon>Pseudonocardiaceae</taxon>
        <taxon>Crossiella</taxon>
    </lineage>
</organism>
<evidence type="ECO:0000313" key="5">
    <source>
        <dbReference type="Proteomes" id="UP001519363"/>
    </source>
</evidence>
<dbReference type="SUPFAM" id="SSF54637">
    <property type="entry name" value="Thioesterase/thiol ester dehydrase-isomerase"/>
    <property type="match status" value="2"/>
</dbReference>
<comment type="caution">
    <text evidence="4">The sequence shown here is derived from an EMBL/GenBank/DDBJ whole genome shotgun (WGS) entry which is preliminary data.</text>
</comment>
<proteinExistence type="inferred from homology"/>
<dbReference type="Pfam" id="PF01575">
    <property type="entry name" value="MaoC_dehydratas"/>
    <property type="match status" value="1"/>
</dbReference>
<feature type="domain" description="Peroxisomal multifunctional enzyme type 2-like N-terminal" evidence="3">
    <location>
        <begin position="18"/>
        <end position="146"/>
    </location>
</feature>
<dbReference type="InterPro" id="IPR054357">
    <property type="entry name" value="MFE-2_N"/>
</dbReference>